<evidence type="ECO:0000256" key="1">
    <source>
        <dbReference type="SAM" id="MobiDB-lite"/>
    </source>
</evidence>
<evidence type="ECO:0000313" key="2">
    <source>
        <dbReference type="EMBL" id="KAF7333546.1"/>
    </source>
</evidence>
<keyword evidence="3" id="KW-1185">Reference proteome</keyword>
<evidence type="ECO:0000313" key="3">
    <source>
        <dbReference type="Proteomes" id="UP000623467"/>
    </source>
</evidence>
<reference evidence="2" key="1">
    <citation type="submission" date="2020-05" db="EMBL/GenBank/DDBJ databases">
        <title>Mycena genomes resolve the evolution of fungal bioluminescence.</title>
        <authorList>
            <person name="Tsai I.J."/>
        </authorList>
    </citation>
    <scope>NUCLEOTIDE SEQUENCE</scope>
    <source>
        <strain evidence="2">160909Yilan</strain>
    </source>
</reference>
<dbReference type="AlphaFoldDB" id="A0A8H6X3J9"/>
<feature type="compositionally biased region" description="Basic residues" evidence="1">
    <location>
        <begin position="1"/>
        <end position="15"/>
    </location>
</feature>
<feature type="region of interest" description="Disordered" evidence="1">
    <location>
        <begin position="1"/>
        <end position="33"/>
    </location>
</feature>
<name>A0A8H6X3J9_9AGAR</name>
<dbReference type="EMBL" id="JACAZH010000055">
    <property type="protein sequence ID" value="KAF7333546.1"/>
    <property type="molecule type" value="Genomic_DNA"/>
</dbReference>
<accession>A0A8H6X3J9</accession>
<protein>
    <submittedName>
        <fullName evidence="2">Uncharacterized protein</fullName>
    </submittedName>
</protein>
<feature type="region of interest" description="Disordered" evidence="1">
    <location>
        <begin position="282"/>
        <end position="305"/>
    </location>
</feature>
<sequence>MFPHALPHRRPRPRPRPLGGGGLHLTERPPAVTKPSPPPLLLLTFSAVLRFFFACNRHHDAPPERFFSFLFIPMCAGWGISVPRRSRRESPPSALRLRCAWTHITHIARYECEEAQTRRESGAGSTGTCWTGRARVGLHWIGWNGRYGTLGRAGTKMTQPLTARAVGSDIVPSARLIQVSLRRRLRPRVRVRLYLDIVPDASHHRRPLPPHLLGDVGVRAEHPLVVRRSRFDRHPHSALKIFVWHQPAKYAPPEDFSGVLPCVMRHPRSRPVTTYCSEAQYSDTSLQGPPSLQATHASLRPTQPGRPSRYSILMWRLHGLVSRGTSYHSVSEQVPLPPRLLLRRSLDFRGVEVA</sequence>
<feature type="compositionally biased region" description="Polar residues" evidence="1">
    <location>
        <begin position="282"/>
        <end position="296"/>
    </location>
</feature>
<comment type="caution">
    <text evidence="2">The sequence shown here is derived from an EMBL/GenBank/DDBJ whole genome shotgun (WGS) entry which is preliminary data.</text>
</comment>
<dbReference type="Proteomes" id="UP000623467">
    <property type="component" value="Unassembled WGS sequence"/>
</dbReference>
<gene>
    <name evidence="2" type="ORF">MSAN_02419400</name>
</gene>
<proteinExistence type="predicted"/>
<organism evidence="2 3">
    <name type="scientific">Mycena sanguinolenta</name>
    <dbReference type="NCBI Taxonomy" id="230812"/>
    <lineage>
        <taxon>Eukaryota</taxon>
        <taxon>Fungi</taxon>
        <taxon>Dikarya</taxon>
        <taxon>Basidiomycota</taxon>
        <taxon>Agaricomycotina</taxon>
        <taxon>Agaricomycetes</taxon>
        <taxon>Agaricomycetidae</taxon>
        <taxon>Agaricales</taxon>
        <taxon>Marasmiineae</taxon>
        <taxon>Mycenaceae</taxon>
        <taxon>Mycena</taxon>
    </lineage>
</organism>